<evidence type="ECO:0000256" key="1">
    <source>
        <dbReference type="SAM" id="MobiDB-lite"/>
    </source>
</evidence>
<dbReference type="AlphaFoldDB" id="A0A371K654"/>
<comment type="caution">
    <text evidence="2">The sequence shown here is derived from an EMBL/GenBank/DDBJ whole genome shotgun (WGS) entry which is preliminary data.</text>
</comment>
<dbReference type="Pfam" id="PF14078">
    <property type="entry name" value="DUF4259"/>
    <property type="match status" value="1"/>
</dbReference>
<accession>A0A371K654</accession>
<evidence type="ECO:0000313" key="2">
    <source>
        <dbReference type="EMBL" id="RDZ29433.1"/>
    </source>
</evidence>
<feature type="region of interest" description="Disordered" evidence="1">
    <location>
        <begin position="1"/>
        <end position="24"/>
    </location>
</feature>
<gene>
    <name evidence="2" type="ORF">DX914_10225</name>
</gene>
<protein>
    <submittedName>
        <fullName evidence="2">DUF4259 domain-containing protein</fullName>
    </submittedName>
</protein>
<dbReference type="Proteomes" id="UP000264492">
    <property type="component" value="Unassembled WGS sequence"/>
</dbReference>
<evidence type="ECO:0000313" key="3">
    <source>
        <dbReference type="Proteomes" id="UP000264492"/>
    </source>
</evidence>
<reference evidence="2 3" key="1">
    <citation type="submission" date="2018-08" db="EMBL/GenBank/DDBJ databases">
        <title>Lysobacter sp. zong2l5, whole genome shotgun sequence.</title>
        <authorList>
            <person name="Zhang X."/>
            <person name="Feng G."/>
            <person name="Zhu H."/>
        </authorList>
    </citation>
    <scope>NUCLEOTIDE SEQUENCE [LARGE SCALE GENOMIC DNA]</scope>
    <source>
        <strain evidence="3">zong2l5</strain>
    </source>
</reference>
<proteinExistence type="predicted"/>
<organism evidence="2 3">
    <name type="scientific">Lysobacter silvisoli</name>
    <dbReference type="NCBI Taxonomy" id="2293254"/>
    <lineage>
        <taxon>Bacteria</taxon>
        <taxon>Pseudomonadati</taxon>
        <taxon>Pseudomonadota</taxon>
        <taxon>Gammaproteobacteria</taxon>
        <taxon>Lysobacterales</taxon>
        <taxon>Lysobacteraceae</taxon>
        <taxon>Lysobacter</taxon>
    </lineage>
</organism>
<keyword evidence="3" id="KW-1185">Reference proteome</keyword>
<name>A0A371K654_9GAMM</name>
<dbReference type="InterPro" id="IPR025355">
    <property type="entry name" value="DUF4259"/>
</dbReference>
<sequence length="201" mass="21449">MAFAPHSASGTRPAAKKRKAYTDSPGHHGALAWRLHDMSVVRSALMKSLIALLLLAFAASAHAGTWDYGQFDNDQALDTASDWAESGSVDSVRNALTSAHSARYLASPEGVDALVAAEVVAAAMGRPSKKLPADLAAWLRQQPADRLRALAPQAQAAIARVRDAKGSELYELWAEAELERWLAQLDELSSRLGAAARAPAR</sequence>
<dbReference type="EMBL" id="QTSU01000001">
    <property type="protein sequence ID" value="RDZ29433.1"/>
    <property type="molecule type" value="Genomic_DNA"/>
</dbReference>